<dbReference type="SUPFAM" id="SSF55718">
    <property type="entry name" value="SCP-like"/>
    <property type="match status" value="1"/>
</dbReference>
<dbReference type="GO" id="GO:0030649">
    <property type="term" value="P:aminoglycoside antibiotic catabolic process"/>
    <property type="evidence" value="ECO:0007669"/>
    <property type="project" value="TreeGrafter"/>
</dbReference>
<dbReference type="GO" id="GO:0034069">
    <property type="term" value="F:aminoglycoside N-acetyltransferase activity"/>
    <property type="evidence" value="ECO:0007669"/>
    <property type="project" value="TreeGrafter"/>
</dbReference>
<gene>
    <name evidence="2" type="ORF">H9982_06825</name>
</gene>
<dbReference type="Proteomes" id="UP000824246">
    <property type="component" value="Unassembled WGS sequence"/>
</dbReference>
<dbReference type="InterPro" id="IPR036527">
    <property type="entry name" value="SCP2_sterol-bd_dom_sf"/>
</dbReference>
<accession>A0A9D1VSE2</accession>
<reference evidence="2" key="1">
    <citation type="journal article" date="2021" name="PeerJ">
        <title>Extensive microbial diversity within the chicken gut microbiome revealed by metagenomics and culture.</title>
        <authorList>
            <person name="Gilroy R."/>
            <person name="Ravi A."/>
            <person name="Getino M."/>
            <person name="Pursley I."/>
            <person name="Horton D.L."/>
            <person name="Alikhan N.F."/>
            <person name="Baker D."/>
            <person name="Gharbi K."/>
            <person name="Hall N."/>
            <person name="Watson M."/>
            <person name="Adriaenssens E.M."/>
            <person name="Foster-Nyarko E."/>
            <person name="Jarju S."/>
            <person name="Secka A."/>
            <person name="Antonio M."/>
            <person name="Oren A."/>
            <person name="Chaudhuri R.R."/>
            <person name="La Ragione R."/>
            <person name="Hildebrand F."/>
            <person name="Pallen M.J."/>
        </authorList>
    </citation>
    <scope>NUCLEOTIDE SEQUENCE</scope>
    <source>
        <strain evidence="2">ChiHjej12B11-16260</strain>
    </source>
</reference>
<dbReference type="Pfam" id="PF13530">
    <property type="entry name" value="SCP2_2"/>
    <property type="match status" value="1"/>
</dbReference>
<dbReference type="CDD" id="cd04301">
    <property type="entry name" value="NAT_SF"/>
    <property type="match status" value="1"/>
</dbReference>
<evidence type="ECO:0000259" key="1">
    <source>
        <dbReference type="PROSITE" id="PS51186"/>
    </source>
</evidence>
<evidence type="ECO:0000313" key="3">
    <source>
        <dbReference type="Proteomes" id="UP000824246"/>
    </source>
</evidence>
<organism evidence="2 3">
    <name type="scientific">Candidatus Barnesiella excrementipullorum</name>
    <dbReference type="NCBI Taxonomy" id="2838479"/>
    <lineage>
        <taxon>Bacteria</taxon>
        <taxon>Pseudomonadati</taxon>
        <taxon>Bacteroidota</taxon>
        <taxon>Bacteroidia</taxon>
        <taxon>Bacteroidales</taxon>
        <taxon>Barnesiellaceae</taxon>
        <taxon>Barnesiella</taxon>
    </lineage>
</organism>
<dbReference type="InterPro" id="IPR025559">
    <property type="entry name" value="Eis_dom"/>
</dbReference>
<dbReference type="SUPFAM" id="SSF55729">
    <property type="entry name" value="Acyl-CoA N-acyltransferases (Nat)"/>
    <property type="match status" value="1"/>
</dbReference>
<protein>
    <submittedName>
        <fullName evidence="2">GNAT family N-acetyltransferase</fullName>
        <ecNumber evidence="2">2.3.1.-</ecNumber>
    </submittedName>
</protein>
<dbReference type="PANTHER" id="PTHR37817:SF1">
    <property type="entry name" value="N-ACETYLTRANSFERASE EIS"/>
    <property type="match status" value="1"/>
</dbReference>
<dbReference type="Gene3D" id="3.40.630.30">
    <property type="match status" value="1"/>
</dbReference>
<keyword evidence="2" id="KW-0808">Transferase</keyword>
<feature type="domain" description="N-acetyltransferase" evidence="1">
    <location>
        <begin position="1"/>
        <end position="141"/>
    </location>
</feature>
<dbReference type="EC" id="2.3.1.-" evidence="2"/>
<keyword evidence="2" id="KW-0012">Acyltransferase</keyword>
<evidence type="ECO:0000313" key="2">
    <source>
        <dbReference type="EMBL" id="HIX45918.1"/>
    </source>
</evidence>
<dbReference type="AlphaFoldDB" id="A0A9D1VSE2"/>
<dbReference type="InterPro" id="IPR051554">
    <property type="entry name" value="Acetyltransferase_Eis"/>
</dbReference>
<reference evidence="2" key="2">
    <citation type="submission" date="2021-04" db="EMBL/GenBank/DDBJ databases">
        <authorList>
            <person name="Gilroy R."/>
        </authorList>
    </citation>
    <scope>NUCLEOTIDE SEQUENCE</scope>
    <source>
        <strain evidence="2">ChiHjej12B11-16260</strain>
    </source>
</reference>
<dbReference type="InterPro" id="IPR000182">
    <property type="entry name" value="GNAT_dom"/>
</dbReference>
<dbReference type="EMBL" id="DXFB01000175">
    <property type="protein sequence ID" value="HIX45918.1"/>
    <property type="molecule type" value="Genomic_DNA"/>
</dbReference>
<dbReference type="PANTHER" id="PTHR37817">
    <property type="entry name" value="N-ACETYLTRANSFERASE EIS"/>
    <property type="match status" value="1"/>
</dbReference>
<proteinExistence type="predicted"/>
<sequence length="342" mass="38672">MATREQVIELWQTCFHDDESFVRLFFDHVYTPSHLRSCEREGELLAMLQALPYLFTAWGKEFECFYIAGVATAPQERNKGLMRHLLGSTLQELGSKNIPLCLLIPAEPWLYDYYARSGFATVCYTTETWIEPHDTMPRGYRECKIPADKQHKLYDRLCRRRDASVLHMRPDYYIILADLRLSGGHVHTIAAPDGTPCALAWVVTEPDRIIVKEYVTTSSDATKALICCLGKRYGNRNILYNRPTPTGTPRAMIRITDVPGLLQQWATAHPDVDVTLTVNDPLIPRNNGTWHVADGRLSHPARNAESIASISVNRLTEFIFGQAGIGACHIPPVTPYVTLMLD</sequence>
<dbReference type="Gene3D" id="3.30.1050.10">
    <property type="entry name" value="SCP2 sterol-binding domain"/>
    <property type="match status" value="1"/>
</dbReference>
<comment type="caution">
    <text evidence="2">The sequence shown here is derived from an EMBL/GenBank/DDBJ whole genome shotgun (WGS) entry which is preliminary data.</text>
</comment>
<dbReference type="Pfam" id="PF13527">
    <property type="entry name" value="Acetyltransf_9"/>
    <property type="match status" value="1"/>
</dbReference>
<dbReference type="PROSITE" id="PS51186">
    <property type="entry name" value="GNAT"/>
    <property type="match status" value="1"/>
</dbReference>
<dbReference type="InterPro" id="IPR016181">
    <property type="entry name" value="Acyl_CoA_acyltransferase"/>
</dbReference>
<name>A0A9D1VSE2_9BACT</name>